<reference evidence="2" key="1">
    <citation type="journal article" date="2019" name="Int. J. Syst. Evol. Microbiol.">
        <title>The Global Catalogue of Microorganisms (GCM) 10K type strain sequencing project: providing services to taxonomists for standard genome sequencing and annotation.</title>
        <authorList>
            <consortium name="The Broad Institute Genomics Platform"/>
            <consortium name="The Broad Institute Genome Sequencing Center for Infectious Disease"/>
            <person name="Wu L."/>
            <person name="Ma J."/>
        </authorList>
    </citation>
    <scope>NUCLEOTIDE SEQUENCE [LARGE SCALE GENOMIC DNA]</scope>
    <source>
        <strain evidence="2">KCTC 3913</strain>
    </source>
</reference>
<dbReference type="Proteomes" id="UP001597506">
    <property type="component" value="Unassembled WGS sequence"/>
</dbReference>
<dbReference type="RefSeq" id="WP_377935198.1">
    <property type="nucleotide sequence ID" value="NZ_JBHUMF010000026.1"/>
</dbReference>
<organism evidence="1 2">
    <name type="scientific">Bacillus seohaeanensis</name>
    <dbReference type="NCBI Taxonomy" id="284580"/>
    <lineage>
        <taxon>Bacteria</taxon>
        <taxon>Bacillati</taxon>
        <taxon>Bacillota</taxon>
        <taxon>Bacilli</taxon>
        <taxon>Bacillales</taxon>
        <taxon>Bacillaceae</taxon>
        <taxon>Bacillus</taxon>
    </lineage>
</organism>
<comment type="caution">
    <text evidence="1">The sequence shown here is derived from an EMBL/GenBank/DDBJ whole genome shotgun (WGS) entry which is preliminary data.</text>
</comment>
<evidence type="ECO:0008006" key="3">
    <source>
        <dbReference type="Google" id="ProtNLM"/>
    </source>
</evidence>
<keyword evidence="2" id="KW-1185">Reference proteome</keyword>
<protein>
    <recommendedName>
        <fullName evidence="3">YppF-like protein</fullName>
    </recommendedName>
</protein>
<evidence type="ECO:0000313" key="1">
    <source>
        <dbReference type="EMBL" id="MFD2681199.1"/>
    </source>
</evidence>
<accession>A0ABW5RSR6</accession>
<sequence>MADTVKVDPNPIQRNKFDVAIELVNLHKRNFGLSSGKEIEELFAKYYALAKYLEDNSVDELESLIDQSIVEKAGSFKSASY</sequence>
<evidence type="ECO:0000313" key="2">
    <source>
        <dbReference type="Proteomes" id="UP001597506"/>
    </source>
</evidence>
<proteinExistence type="predicted"/>
<name>A0ABW5RSR6_9BACI</name>
<dbReference type="EMBL" id="JBHUMF010000026">
    <property type="protein sequence ID" value="MFD2681199.1"/>
    <property type="molecule type" value="Genomic_DNA"/>
</dbReference>
<gene>
    <name evidence="1" type="ORF">ACFSUL_10635</name>
</gene>